<organism evidence="1 2">
    <name type="scientific">Cylicocyclus nassatus</name>
    <name type="common">Nematode worm</name>
    <dbReference type="NCBI Taxonomy" id="53992"/>
    <lineage>
        <taxon>Eukaryota</taxon>
        <taxon>Metazoa</taxon>
        <taxon>Ecdysozoa</taxon>
        <taxon>Nematoda</taxon>
        <taxon>Chromadorea</taxon>
        <taxon>Rhabditida</taxon>
        <taxon>Rhabditina</taxon>
        <taxon>Rhabditomorpha</taxon>
        <taxon>Strongyloidea</taxon>
        <taxon>Strongylidae</taxon>
        <taxon>Cylicocyclus</taxon>
    </lineage>
</organism>
<dbReference type="Proteomes" id="UP001176961">
    <property type="component" value="Unassembled WGS sequence"/>
</dbReference>
<evidence type="ECO:0000313" key="1">
    <source>
        <dbReference type="EMBL" id="CAJ0607501.1"/>
    </source>
</evidence>
<dbReference type="AlphaFoldDB" id="A0AA36HB36"/>
<proteinExistence type="predicted"/>
<evidence type="ECO:0000313" key="2">
    <source>
        <dbReference type="Proteomes" id="UP001176961"/>
    </source>
</evidence>
<reference evidence="1" key="1">
    <citation type="submission" date="2023-07" db="EMBL/GenBank/DDBJ databases">
        <authorList>
            <consortium name="CYATHOMIX"/>
        </authorList>
    </citation>
    <scope>NUCLEOTIDE SEQUENCE</scope>
    <source>
        <strain evidence="1">N/A</strain>
    </source>
</reference>
<accession>A0AA36HB36</accession>
<comment type="caution">
    <text evidence="1">The sequence shown here is derived from an EMBL/GenBank/DDBJ whole genome shotgun (WGS) entry which is preliminary data.</text>
</comment>
<gene>
    <name evidence="1" type="ORF">CYNAS_LOCUS19484</name>
</gene>
<dbReference type="EMBL" id="CATQJL010000316">
    <property type="protein sequence ID" value="CAJ0607501.1"/>
    <property type="molecule type" value="Genomic_DNA"/>
</dbReference>
<protein>
    <submittedName>
        <fullName evidence="1">Uncharacterized protein</fullName>
    </submittedName>
</protein>
<keyword evidence="2" id="KW-1185">Reference proteome</keyword>
<name>A0AA36HB36_CYLNA</name>
<sequence>MDSCTMDCSYFTSALLGHYIFARITPRDAFMCKNLRARSLEHHRSRKNHRYTACFWSIITLAIEEVNK</sequence>